<protein>
    <submittedName>
        <fullName evidence="1">Putative phage protein GP19</fullName>
    </submittedName>
</protein>
<name>A0A1Y2K9P0_9PROT</name>
<reference evidence="1 2" key="1">
    <citation type="journal article" date="2016" name="BMC Genomics">
        <title>Combined genomic and structural analyses of a cultured magnetotactic bacterium reveals its niche adaptation to a dynamic environment.</title>
        <authorList>
            <person name="Araujo A.C."/>
            <person name="Morillo V."/>
            <person name="Cypriano J."/>
            <person name="Teixeira L.C."/>
            <person name="Leao P."/>
            <person name="Lyra S."/>
            <person name="Almeida L.G."/>
            <person name="Bazylinski D.A."/>
            <person name="Vasconcellos A.T."/>
            <person name="Abreu F."/>
            <person name="Lins U."/>
        </authorList>
    </citation>
    <scope>NUCLEOTIDE SEQUENCE [LARGE SCALE GENOMIC DNA]</scope>
    <source>
        <strain evidence="1 2">IT-1</strain>
    </source>
</reference>
<gene>
    <name evidence="1" type="ORF">MAIT1_04573</name>
</gene>
<dbReference type="STRING" id="1434232.MAIT1_04573"/>
<dbReference type="Proteomes" id="UP000194003">
    <property type="component" value="Unassembled WGS sequence"/>
</dbReference>
<organism evidence="1 2">
    <name type="scientific">Magnetofaba australis IT-1</name>
    <dbReference type="NCBI Taxonomy" id="1434232"/>
    <lineage>
        <taxon>Bacteria</taxon>
        <taxon>Pseudomonadati</taxon>
        <taxon>Pseudomonadota</taxon>
        <taxon>Magnetococcia</taxon>
        <taxon>Magnetococcales</taxon>
        <taxon>Magnetococcaceae</taxon>
        <taxon>Magnetofaba</taxon>
    </lineage>
</organism>
<accession>A0A1Y2K9P0</accession>
<evidence type="ECO:0000313" key="2">
    <source>
        <dbReference type="Proteomes" id="UP000194003"/>
    </source>
</evidence>
<comment type="caution">
    <text evidence="1">The sequence shown here is derived from an EMBL/GenBank/DDBJ whole genome shotgun (WGS) entry which is preliminary data.</text>
</comment>
<dbReference type="AlphaFoldDB" id="A0A1Y2K9P0"/>
<proteinExistence type="predicted"/>
<keyword evidence="2" id="KW-1185">Reference proteome</keyword>
<dbReference type="EMBL" id="LVJN01000012">
    <property type="protein sequence ID" value="OSM07664.1"/>
    <property type="molecule type" value="Genomic_DNA"/>
</dbReference>
<dbReference type="Pfam" id="PF02924">
    <property type="entry name" value="HDPD"/>
    <property type="match status" value="1"/>
</dbReference>
<evidence type="ECO:0000313" key="1">
    <source>
        <dbReference type="EMBL" id="OSM07664.1"/>
    </source>
</evidence>
<dbReference type="InterPro" id="IPR004195">
    <property type="entry name" value="Head_decoration_D"/>
</dbReference>
<sequence length="183" mass="18747">MGVGTVIGRRTKSDAVAAADPGNTGDGTLDNLALGSQAVPGVYRLTCIEAAANGGIFQAVTPQGHRLPDITVGQPHDGDHLKLTLSDGAVDFVVGDIFTVTISGDGKVTAFDPSAVDGTNEPIGVMARDVAEPPGNDIPETAILRHAILADHAVVWPEGITVQQKDDAIAALQARGILIRTGV</sequence>